<organism evidence="2 3">
    <name type="scientific">Caenorhabditis tropicalis</name>
    <dbReference type="NCBI Taxonomy" id="1561998"/>
    <lineage>
        <taxon>Eukaryota</taxon>
        <taxon>Metazoa</taxon>
        <taxon>Ecdysozoa</taxon>
        <taxon>Nematoda</taxon>
        <taxon>Chromadorea</taxon>
        <taxon>Rhabditida</taxon>
        <taxon>Rhabditina</taxon>
        <taxon>Rhabditomorpha</taxon>
        <taxon>Rhabditoidea</taxon>
        <taxon>Rhabditidae</taxon>
        <taxon>Peloderinae</taxon>
        <taxon>Caenorhabditis</taxon>
    </lineage>
</organism>
<keyword evidence="1" id="KW-0812">Transmembrane</keyword>
<keyword evidence="1" id="KW-0472">Membrane</keyword>
<accession>A0A1I7U9K2</accession>
<sequence length="119" mass="14090">MTYMSAFSLPVQKPFNRIADLTTSQRLCIVFIFLFIVFLVLFMLFYISKLRQKMNRFPSYSYGMKRNEIGEKYRSLMKQRESELVLNGLPCKLNLFLGMCLLKSFQKALRFTGELVFLK</sequence>
<evidence type="ECO:0000313" key="2">
    <source>
        <dbReference type="Proteomes" id="UP000095282"/>
    </source>
</evidence>
<feature type="transmembrane region" description="Helical" evidence="1">
    <location>
        <begin position="24"/>
        <end position="47"/>
    </location>
</feature>
<protein>
    <submittedName>
        <fullName evidence="3">Uncharacterized protein</fullName>
    </submittedName>
</protein>
<dbReference type="Proteomes" id="UP000095282">
    <property type="component" value="Unplaced"/>
</dbReference>
<keyword evidence="2" id="KW-1185">Reference proteome</keyword>
<name>A0A1I7U9K2_9PELO</name>
<evidence type="ECO:0000256" key="1">
    <source>
        <dbReference type="SAM" id="Phobius"/>
    </source>
</evidence>
<keyword evidence="1" id="KW-1133">Transmembrane helix</keyword>
<dbReference type="AlphaFoldDB" id="A0A1I7U9K2"/>
<evidence type="ECO:0000313" key="3">
    <source>
        <dbReference type="WBParaSite" id="Csp11.Scaffold629.g16250.t1"/>
    </source>
</evidence>
<proteinExistence type="predicted"/>
<reference evidence="3" key="1">
    <citation type="submission" date="2016-11" db="UniProtKB">
        <authorList>
            <consortium name="WormBaseParasite"/>
        </authorList>
    </citation>
    <scope>IDENTIFICATION</scope>
</reference>
<dbReference type="WBParaSite" id="Csp11.Scaffold629.g16250.t1">
    <property type="protein sequence ID" value="Csp11.Scaffold629.g16250.t1"/>
    <property type="gene ID" value="Csp11.Scaffold629.g16250"/>
</dbReference>